<keyword evidence="1" id="KW-1133">Transmembrane helix</keyword>
<dbReference type="EMBL" id="MEYI01000030">
    <property type="protein sequence ID" value="OGD23719.1"/>
    <property type="molecule type" value="Genomic_DNA"/>
</dbReference>
<dbReference type="Pfam" id="PF04402">
    <property type="entry name" value="SIMPL"/>
    <property type="match status" value="1"/>
</dbReference>
<dbReference type="GO" id="GO:0006974">
    <property type="term" value="P:DNA damage response"/>
    <property type="evidence" value="ECO:0007669"/>
    <property type="project" value="TreeGrafter"/>
</dbReference>
<name>A0A1F5AZF6_9BACT</name>
<evidence type="ECO:0000313" key="3">
    <source>
        <dbReference type="Proteomes" id="UP000176639"/>
    </source>
</evidence>
<accession>A0A1F5AZF6</accession>
<dbReference type="PANTHER" id="PTHR34387">
    <property type="entry name" value="SLR1258 PROTEIN"/>
    <property type="match status" value="1"/>
</dbReference>
<evidence type="ECO:0000256" key="1">
    <source>
        <dbReference type="SAM" id="Phobius"/>
    </source>
</evidence>
<sequence>MDEKIKNVLGGVAIIVGVLLTFAVASYVSSYAKSVDPSSFRSFSVAGDGKAVIVPDVARFSFSVITEGGKDVGMLQQENTKKVNAINAYARTEGISEKDIKTLSYNVDPRYQYYMCPPKEGGVCPPAEIAGYTILQSVQVTVRDFSKIGTLLSGVVANGANSVSQLTFTIDDPTIVQNEARAEAIVKAKQKAEGLAAAGGFRLGKLLSIEEYAQQPGYPYPVYERAVGGMGGGGAIPSIEPGSQEVSVSVTLRYEIR</sequence>
<feature type="transmembrane region" description="Helical" evidence="1">
    <location>
        <begin position="7"/>
        <end position="28"/>
    </location>
</feature>
<organism evidence="2 3">
    <name type="scientific">Candidatus Azambacteria bacterium RBG_16_47_10</name>
    <dbReference type="NCBI Taxonomy" id="1797292"/>
    <lineage>
        <taxon>Bacteria</taxon>
        <taxon>Candidatus Azamiibacteriota</taxon>
    </lineage>
</organism>
<proteinExistence type="predicted"/>
<dbReference type="AlphaFoldDB" id="A0A1F5AZF6"/>
<keyword evidence="1" id="KW-0812">Transmembrane</keyword>
<dbReference type="PANTHER" id="PTHR34387:SF1">
    <property type="entry name" value="PERIPLASMIC IMMUNOGENIC PROTEIN"/>
    <property type="match status" value="1"/>
</dbReference>
<dbReference type="InterPro" id="IPR052022">
    <property type="entry name" value="26kDa_periplasmic_antigen"/>
</dbReference>
<reference evidence="2 3" key="1">
    <citation type="journal article" date="2016" name="Nat. Commun.">
        <title>Thousands of microbial genomes shed light on interconnected biogeochemical processes in an aquifer system.</title>
        <authorList>
            <person name="Anantharaman K."/>
            <person name="Brown C.T."/>
            <person name="Hug L.A."/>
            <person name="Sharon I."/>
            <person name="Castelle C.J."/>
            <person name="Probst A.J."/>
            <person name="Thomas B.C."/>
            <person name="Singh A."/>
            <person name="Wilkins M.J."/>
            <person name="Karaoz U."/>
            <person name="Brodie E.L."/>
            <person name="Williams K.H."/>
            <person name="Hubbard S.S."/>
            <person name="Banfield J.F."/>
        </authorList>
    </citation>
    <scope>NUCLEOTIDE SEQUENCE [LARGE SCALE GENOMIC DNA]</scope>
</reference>
<evidence type="ECO:0000313" key="2">
    <source>
        <dbReference type="EMBL" id="OGD23719.1"/>
    </source>
</evidence>
<protein>
    <recommendedName>
        <fullName evidence="4">SIMPL domain-containing protein</fullName>
    </recommendedName>
</protein>
<gene>
    <name evidence="2" type="ORF">A2Z10_01040</name>
</gene>
<dbReference type="InterPro" id="IPR007497">
    <property type="entry name" value="SIMPL/DUF541"/>
</dbReference>
<keyword evidence="1" id="KW-0472">Membrane</keyword>
<dbReference type="Gene3D" id="3.30.110.170">
    <property type="entry name" value="Protein of unknown function (DUF541), domain 1"/>
    <property type="match status" value="1"/>
</dbReference>
<comment type="caution">
    <text evidence="2">The sequence shown here is derived from an EMBL/GenBank/DDBJ whole genome shotgun (WGS) entry which is preliminary data.</text>
</comment>
<evidence type="ECO:0008006" key="4">
    <source>
        <dbReference type="Google" id="ProtNLM"/>
    </source>
</evidence>
<dbReference type="Proteomes" id="UP000176639">
    <property type="component" value="Unassembled WGS sequence"/>
</dbReference>
<dbReference type="Gene3D" id="3.30.70.2970">
    <property type="entry name" value="Protein of unknown function (DUF541), domain 2"/>
    <property type="match status" value="1"/>
</dbReference>